<dbReference type="Gene3D" id="3.40.50.1820">
    <property type="entry name" value="alpha/beta hydrolase"/>
    <property type="match status" value="1"/>
</dbReference>
<reference evidence="3" key="1">
    <citation type="submission" date="2023-03" db="EMBL/GenBank/DDBJ databases">
        <title>Massive genome expansion in bonnet fungi (Mycena s.s.) driven by repeated elements and novel gene families across ecological guilds.</title>
        <authorList>
            <consortium name="Lawrence Berkeley National Laboratory"/>
            <person name="Harder C.B."/>
            <person name="Miyauchi S."/>
            <person name="Viragh M."/>
            <person name="Kuo A."/>
            <person name="Thoen E."/>
            <person name="Andreopoulos B."/>
            <person name="Lu D."/>
            <person name="Skrede I."/>
            <person name="Drula E."/>
            <person name="Henrissat B."/>
            <person name="Morin E."/>
            <person name="Kohler A."/>
            <person name="Barry K."/>
            <person name="LaButti K."/>
            <person name="Morin E."/>
            <person name="Salamov A."/>
            <person name="Lipzen A."/>
            <person name="Mereny Z."/>
            <person name="Hegedus B."/>
            <person name="Baldrian P."/>
            <person name="Stursova M."/>
            <person name="Weitz H."/>
            <person name="Taylor A."/>
            <person name="Grigoriev I.V."/>
            <person name="Nagy L.G."/>
            <person name="Martin F."/>
            <person name="Kauserud H."/>
        </authorList>
    </citation>
    <scope>NUCLEOTIDE SEQUENCE</scope>
    <source>
        <strain evidence="3">9144</strain>
    </source>
</reference>
<organism evidence="3 4">
    <name type="scientific">Mycena pura</name>
    <dbReference type="NCBI Taxonomy" id="153505"/>
    <lineage>
        <taxon>Eukaryota</taxon>
        <taxon>Fungi</taxon>
        <taxon>Dikarya</taxon>
        <taxon>Basidiomycota</taxon>
        <taxon>Agaricomycotina</taxon>
        <taxon>Agaricomycetes</taxon>
        <taxon>Agaricomycetidae</taxon>
        <taxon>Agaricales</taxon>
        <taxon>Marasmiineae</taxon>
        <taxon>Mycenaceae</taxon>
        <taxon>Mycena</taxon>
    </lineage>
</organism>
<accession>A0AAD6UX93</accession>
<evidence type="ECO:0000256" key="1">
    <source>
        <dbReference type="SAM" id="MobiDB-lite"/>
    </source>
</evidence>
<feature type="domain" description="AB hydrolase-1" evidence="2">
    <location>
        <begin position="83"/>
        <end position="160"/>
    </location>
</feature>
<dbReference type="InterPro" id="IPR029058">
    <property type="entry name" value="AB_hydrolase_fold"/>
</dbReference>
<dbReference type="InterPro" id="IPR000073">
    <property type="entry name" value="AB_hydrolase_1"/>
</dbReference>
<name>A0AAD6UX93_9AGAR</name>
<gene>
    <name evidence="3" type="ORF">GGX14DRAFT_595893</name>
</gene>
<dbReference type="EMBL" id="JARJCW010000121">
    <property type="protein sequence ID" value="KAJ7192330.1"/>
    <property type="molecule type" value="Genomic_DNA"/>
</dbReference>
<evidence type="ECO:0000259" key="2">
    <source>
        <dbReference type="Pfam" id="PF00561"/>
    </source>
</evidence>
<sequence>MAVSHQTRACGPACGRSTLKTGRRAVHTSHCPWAACTTFILRIALISCRSRSFTGSPPPRRSPSSSRGSCPSSSPRDSASPCLLLYDLYGRGCSDAPRAAVYDSALYDTALYVTQLALLLQHVRWEKTRVVGFSMGGAIEAAFVATFPDLVDQDVVLIASAGAREEPRGERHDAASAEGTRIRTAVRGPDPGARVPGYRRAVMSSLHEGLVMLRAGLGPGLSGLGLEISRARAQARRSPGKPEARA</sequence>
<proteinExistence type="predicted"/>
<feature type="compositionally biased region" description="Low complexity" evidence="1">
    <location>
        <begin position="62"/>
        <end position="78"/>
    </location>
</feature>
<feature type="region of interest" description="Disordered" evidence="1">
    <location>
        <begin position="53"/>
        <end position="78"/>
    </location>
</feature>
<evidence type="ECO:0000313" key="3">
    <source>
        <dbReference type="EMBL" id="KAJ7192330.1"/>
    </source>
</evidence>
<comment type="caution">
    <text evidence="3">The sequence shown here is derived from an EMBL/GenBank/DDBJ whole genome shotgun (WGS) entry which is preliminary data.</text>
</comment>
<dbReference type="Pfam" id="PF00561">
    <property type="entry name" value="Abhydrolase_1"/>
    <property type="match status" value="1"/>
</dbReference>
<keyword evidence="4" id="KW-1185">Reference proteome</keyword>
<dbReference type="Proteomes" id="UP001219525">
    <property type="component" value="Unassembled WGS sequence"/>
</dbReference>
<evidence type="ECO:0000313" key="4">
    <source>
        <dbReference type="Proteomes" id="UP001219525"/>
    </source>
</evidence>
<protein>
    <recommendedName>
        <fullName evidence="2">AB hydrolase-1 domain-containing protein</fullName>
    </recommendedName>
</protein>
<dbReference type="SUPFAM" id="SSF53474">
    <property type="entry name" value="alpha/beta-Hydrolases"/>
    <property type="match status" value="1"/>
</dbReference>
<dbReference type="AlphaFoldDB" id="A0AAD6UX93"/>